<accession>A0A8J3ZX70</accession>
<name>A0A8J3ZX70_9ACTN</name>
<comment type="caution">
    <text evidence="1">The sequence shown here is derived from an EMBL/GenBank/DDBJ whole genome shotgun (WGS) entry which is preliminary data.</text>
</comment>
<dbReference type="Proteomes" id="UP000635606">
    <property type="component" value="Unassembled WGS sequence"/>
</dbReference>
<protein>
    <recommendedName>
        <fullName evidence="3">Sporulation protein YtfJ</fullName>
    </recommendedName>
</protein>
<organism evidence="1 2">
    <name type="scientific">Virgisporangium ochraceum</name>
    <dbReference type="NCBI Taxonomy" id="65505"/>
    <lineage>
        <taxon>Bacteria</taxon>
        <taxon>Bacillati</taxon>
        <taxon>Actinomycetota</taxon>
        <taxon>Actinomycetes</taxon>
        <taxon>Micromonosporales</taxon>
        <taxon>Micromonosporaceae</taxon>
        <taxon>Virgisporangium</taxon>
    </lineage>
</organism>
<evidence type="ECO:0000313" key="1">
    <source>
        <dbReference type="EMBL" id="GIJ71714.1"/>
    </source>
</evidence>
<proteinExistence type="predicted"/>
<dbReference type="AlphaFoldDB" id="A0A8J3ZX70"/>
<reference evidence="1" key="1">
    <citation type="submission" date="2021-01" db="EMBL/GenBank/DDBJ databases">
        <title>Whole genome shotgun sequence of Virgisporangium ochraceum NBRC 16418.</title>
        <authorList>
            <person name="Komaki H."/>
            <person name="Tamura T."/>
        </authorList>
    </citation>
    <scope>NUCLEOTIDE SEQUENCE</scope>
    <source>
        <strain evidence="1">NBRC 16418</strain>
    </source>
</reference>
<sequence>MIETMTGEPMLADAIRDVIETAAVGTVFGTPVRQDGVTVIPTAVFKAFGGGESTAEARAGRPASGVRVMTRPAGAFVIADGRATWRPAVDVNRIILGGQVVAVVALLTVRAIMRARGGCRR</sequence>
<gene>
    <name evidence="1" type="ORF">Voc01_066310</name>
</gene>
<keyword evidence="2" id="KW-1185">Reference proteome</keyword>
<evidence type="ECO:0000313" key="2">
    <source>
        <dbReference type="Proteomes" id="UP000635606"/>
    </source>
</evidence>
<evidence type="ECO:0008006" key="3">
    <source>
        <dbReference type="Google" id="ProtNLM"/>
    </source>
</evidence>
<dbReference type="RefSeq" id="WP_239160635.1">
    <property type="nucleotide sequence ID" value="NZ_BOPH01000088.1"/>
</dbReference>
<dbReference type="EMBL" id="BOPH01000088">
    <property type="protein sequence ID" value="GIJ71714.1"/>
    <property type="molecule type" value="Genomic_DNA"/>
</dbReference>